<accession>A0AA45V7I4</accession>
<dbReference type="InterPro" id="IPR001646">
    <property type="entry name" value="5peptide_repeat"/>
</dbReference>
<dbReference type="AlphaFoldDB" id="A0AA45V7I4"/>
<gene>
    <name evidence="2" type="ORF">SAMN04489748_1199</name>
</gene>
<dbReference type="Proteomes" id="UP000182842">
    <property type="component" value="Unassembled WGS sequence"/>
</dbReference>
<protein>
    <submittedName>
        <fullName evidence="2">Pentapeptide repeat-containing protein</fullName>
    </submittedName>
</protein>
<dbReference type="EMBL" id="FNRW01000004">
    <property type="protein sequence ID" value="SEB49589.1"/>
    <property type="molecule type" value="Genomic_DNA"/>
</dbReference>
<evidence type="ECO:0000313" key="3">
    <source>
        <dbReference type="Proteomes" id="UP000182842"/>
    </source>
</evidence>
<keyword evidence="1" id="KW-0472">Membrane</keyword>
<sequence length="230" mass="25507">MKYRQKNGSTIHHVIKSQTNNRGAKRLISLGIKNLGYLVTLITALITALTVINGANQTLIDAKETRMRSESDSAVSKLANESAAERMAGVNSLVALADDWGSDSDLQSHEYHQKTCAYALLTYLKTKPTMKNASSMTDDEAIIRDSIQKGFSDHLQVDKAATSWDEIPLSFSGSYFYNFNLSDVSFKETALFDNCTFYGNETSFNHTKFLQDGIFTGSTFYNNVDFTGSL</sequence>
<dbReference type="Pfam" id="PF13576">
    <property type="entry name" value="Pentapeptide_3"/>
    <property type="match status" value="1"/>
</dbReference>
<evidence type="ECO:0000256" key="1">
    <source>
        <dbReference type="SAM" id="Phobius"/>
    </source>
</evidence>
<reference evidence="2 3" key="1">
    <citation type="submission" date="2016-10" db="EMBL/GenBank/DDBJ databases">
        <authorList>
            <person name="Varghese N."/>
            <person name="Submissions S."/>
        </authorList>
    </citation>
    <scope>NUCLEOTIDE SEQUENCE [LARGE SCALE GENOMIC DNA]</scope>
    <source>
        <strain evidence="2 3">DSM 20219</strain>
    </source>
</reference>
<proteinExistence type="predicted"/>
<keyword evidence="1" id="KW-1133">Transmembrane helix</keyword>
<evidence type="ECO:0000313" key="2">
    <source>
        <dbReference type="EMBL" id="SEB49589.1"/>
    </source>
</evidence>
<keyword evidence="1" id="KW-0812">Transmembrane</keyword>
<feature type="transmembrane region" description="Helical" evidence="1">
    <location>
        <begin position="35"/>
        <end position="55"/>
    </location>
</feature>
<organism evidence="2 3">
    <name type="scientific">Bifidobacterium longum</name>
    <dbReference type="NCBI Taxonomy" id="216816"/>
    <lineage>
        <taxon>Bacteria</taxon>
        <taxon>Bacillati</taxon>
        <taxon>Actinomycetota</taxon>
        <taxon>Actinomycetes</taxon>
        <taxon>Bifidobacteriales</taxon>
        <taxon>Bifidobacteriaceae</taxon>
        <taxon>Bifidobacterium</taxon>
    </lineage>
</organism>
<name>A0AA45V7I4_BIFLN</name>
<dbReference type="RefSeq" id="WP_158305764.1">
    <property type="nucleotide sequence ID" value="NZ_FNRW01000004.1"/>
</dbReference>
<comment type="caution">
    <text evidence="2">The sequence shown here is derived from an EMBL/GenBank/DDBJ whole genome shotgun (WGS) entry which is preliminary data.</text>
</comment>